<accession>A0A2P2E4W0</accession>
<evidence type="ECO:0000313" key="2">
    <source>
        <dbReference type="Proteomes" id="UP000245133"/>
    </source>
</evidence>
<dbReference type="AlphaFoldDB" id="A0A2P2E4W0"/>
<dbReference type="EMBL" id="BFBB01000009">
    <property type="protein sequence ID" value="GBF51902.1"/>
    <property type="molecule type" value="Genomic_DNA"/>
</dbReference>
<sequence length="83" mass="9725">MNWKEMINQEDAFLDDPRNAKEFSLKGHPEYPFLSQLDEEEVLEILSEFLEAEGQIVSIKNLLQYAPIFEITLHRKNLPSIYG</sequence>
<organism evidence="1 2">
    <name type="scientific">Leptospira ryugenii</name>
    <dbReference type="NCBI Taxonomy" id="1917863"/>
    <lineage>
        <taxon>Bacteria</taxon>
        <taxon>Pseudomonadati</taxon>
        <taxon>Spirochaetota</taxon>
        <taxon>Spirochaetia</taxon>
        <taxon>Leptospirales</taxon>
        <taxon>Leptospiraceae</taxon>
        <taxon>Leptospira</taxon>
    </lineage>
</organism>
<keyword evidence="2" id="KW-1185">Reference proteome</keyword>
<dbReference type="Proteomes" id="UP000245133">
    <property type="component" value="Unassembled WGS sequence"/>
</dbReference>
<evidence type="ECO:0000313" key="1">
    <source>
        <dbReference type="EMBL" id="GBF51902.1"/>
    </source>
</evidence>
<dbReference type="RefSeq" id="WP_108978290.1">
    <property type="nucleotide sequence ID" value="NZ_BFBB01000009.1"/>
</dbReference>
<comment type="caution">
    <text evidence="1">The sequence shown here is derived from an EMBL/GenBank/DDBJ whole genome shotgun (WGS) entry which is preliminary data.</text>
</comment>
<dbReference type="OrthoDB" id="339333at2"/>
<name>A0A2P2E4W0_9LEPT</name>
<gene>
    <name evidence="1" type="ORF">LPTSP4_34400</name>
</gene>
<proteinExistence type="predicted"/>
<protein>
    <submittedName>
        <fullName evidence="1">Uncharacterized protein</fullName>
    </submittedName>
</protein>
<reference evidence="1 2" key="1">
    <citation type="submission" date="2018-02" db="EMBL/GenBank/DDBJ databases">
        <title>Novel Leptospira species isolated from soil and water in Japan.</title>
        <authorList>
            <person name="Nakao R."/>
            <person name="Masuzawa T."/>
        </authorList>
    </citation>
    <scope>NUCLEOTIDE SEQUENCE [LARGE SCALE GENOMIC DNA]</scope>
    <source>
        <strain evidence="1 2">YH101</strain>
    </source>
</reference>